<dbReference type="GeneID" id="71988295"/>
<feature type="region of interest" description="Disordered" evidence="5">
    <location>
        <begin position="43"/>
        <end position="65"/>
    </location>
</feature>
<dbReference type="InterPro" id="IPR011057">
    <property type="entry name" value="Mss4-like_sf"/>
</dbReference>
<dbReference type="InterPro" id="IPR006913">
    <property type="entry name" value="CENP-V/GFA"/>
</dbReference>
<dbReference type="Gene3D" id="3.90.1590.10">
    <property type="entry name" value="glutathione-dependent formaldehyde- activating enzyme (gfa)"/>
    <property type="match status" value="1"/>
</dbReference>
<comment type="similarity">
    <text evidence="1">Belongs to the Gfa family.</text>
</comment>
<dbReference type="Proteomes" id="UP000756132">
    <property type="component" value="Chromosome 3"/>
</dbReference>
<reference evidence="7" key="1">
    <citation type="submission" date="2021-12" db="EMBL/GenBank/DDBJ databases">
        <authorList>
            <person name="Zaccaron A."/>
            <person name="Stergiopoulos I."/>
        </authorList>
    </citation>
    <scope>NUCLEOTIDE SEQUENCE</scope>
    <source>
        <strain evidence="7">Race5_Kim</strain>
    </source>
</reference>
<evidence type="ECO:0000313" key="7">
    <source>
        <dbReference type="EMBL" id="UJO15588.1"/>
    </source>
</evidence>
<keyword evidence="3" id="KW-0862">Zinc</keyword>
<evidence type="ECO:0000256" key="1">
    <source>
        <dbReference type="ARBA" id="ARBA00005495"/>
    </source>
</evidence>
<evidence type="ECO:0000256" key="5">
    <source>
        <dbReference type="SAM" id="MobiDB-lite"/>
    </source>
</evidence>
<accession>A0A9Q8LDU3</accession>
<dbReference type="OrthoDB" id="9985472at2759"/>
<dbReference type="PROSITE" id="PS51891">
    <property type="entry name" value="CENP_V_GFA"/>
    <property type="match status" value="1"/>
</dbReference>
<protein>
    <recommendedName>
        <fullName evidence="6">CENP-V/GFA domain-containing protein</fullName>
    </recommendedName>
</protein>
<dbReference type="PANTHER" id="PTHR33337:SF43">
    <property type="entry name" value="CENP-V_GFA DOMAIN-CONTAINING PROTEIN"/>
    <property type="match status" value="1"/>
</dbReference>
<reference evidence="7" key="2">
    <citation type="journal article" date="2022" name="Microb. Genom.">
        <title>A chromosome-scale genome assembly of the tomato pathogen Cladosporium fulvum reveals a compartmentalized genome architecture and the presence of a dispensable chromosome.</title>
        <authorList>
            <person name="Zaccaron A.Z."/>
            <person name="Chen L.H."/>
            <person name="Samaras A."/>
            <person name="Stergiopoulos I."/>
        </authorList>
    </citation>
    <scope>NUCLEOTIDE SEQUENCE</scope>
    <source>
        <strain evidence="7">Race5_Kim</strain>
    </source>
</reference>
<proteinExistence type="inferred from homology"/>
<sequence length="218" mass="24468">MWPTSSRLLFTSSHIITLTLQKTYLNSSPRILDTQYCNKRLLTSTPPATMPRDPTGDPKQQSEDKFRDGMSGSCLCGSITVHIKDSQLFSKKRGHLCHCQNCRKVAGSYVASNLLIEQEKVTIDDRDTTLKTYEDYETLSGNPVYRSFCGKDGNPIKSETAAYPGKVILKMGIYPRIPQPEAEGFGLHKHQWQGQHNDVDTYEIKWAGPDKKLLAKGA</sequence>
<evidence type="ECO:0000256" key="4">
    <source>
        <dbReference type="ARBA" id="ARBA00023239"/>
    </source>
</evidence>
<gene>
    <name evidence="7" type="ORF">CLAFUR5_08417</name>
</gene>
<dbReference type="SUPFAM" id="SSF51316">
    <property type="entry name" value="Mss4-like"/>
    <property type="match status" value="1"/>
</dbReference>
<dbReference type="KEGG" id="ffu:CLAFUR5_08417"/>
<dbReference type="GO" id="GO:0046872">
    <property type="term" value="F:metal ion binding"/>
    <property type="evidence" value="ECO:0007669"/>
    <property type="project" value="UniProtKB-KW"/>
</dbReference>
<evidence type="ECO:0000259" key="6">
    <source>
        <dbReference type="PROSITE" id="PS51891"/>
    </source>
</evidence>
<organism evidence="7 8">
    <name type="scientific">Passalora fulva</name>
    <name type="common">Tomato leaf mold</name>
    <name type="synonym">Cladosporium fulvum</name>
    <dbReference type="NCBI Taxonomy" id="5499"/>
    <lineage>
        <taxon>Eukaryota</taxon>
        <taxon>Fungi</taxon>
        <taxon>Dikarya</taxon>
        <taxon>Ascomycota</taxon>
        <taxon>Pezizomycotina</taxon>
        <taxon>Dothideomycetes</taxon>
        <taxon>Dothideomycetidae</taxon>
        <taxon>Mycosphaerellales</taxon>
        <taxon>Mycosphaerellaceae</taxon>
        <taxon>Fulvia</taxon>
    </lineage>
</organism>
<dbReference type="GO" id="GO:0016846">
    <property type="term" value="F:carbon-sulfur lyase activity"/>
    <property type="evidence" value="ECO:0007669"/>
    <property type="project" value="InterPro"/>
</dbReference>
<feature type="compositionally biased region" description="Basic and acidic residues" evidence="5">
    <location>
        <begin position="54"/>
        <end position="65"/>
    </location>
</feature>
<evidence type="ECO:0000256" key="3">
    <source>
        <dbReference type="ARBA" id="ARBA00022833"/>
    </source>
</evidence>
<evidence type="ECO:0000256" key="2">
    <source>
        <dbReference type="ARBA" id="ARBA00022723"/>
    </source>
</evidence>
<name>A0A9Q8LDU3_PASFU</name>
<keyword evidence="4" id="KW-0456">Lyase</keyword>
<feature type="domain" description="CENP-V/GFA" evidence="6">
    <location>
        <begin position="70"/>
        <end position="203"/>
    </location>
</feature>
<keyword evidence="2" id="KW-0479">Metal-binding</keyword>
<dbReference type="EMBL" id="CP090165">
    <property type="protein sequence ID" value="UJO15588.1"/>
    <property type="molecule type" value="Genomic_DNA"/>
</dbReference>
<dbReference type="AlphaFoldDB" id="A0A9Q8LDU3"/>
<keyword evidence="8" id="KW-1185">Reference proteome</keyword>
<dbReference type="Pfam" id="PF04828">
    <property type="entry name" value="GFA"/>
    <property type="match status" value="1"/>
</dbReference>
<evidence type="ECO:0000313" key="8">
    <source>
        <dbReference type="Proteomes" id="UP000756132"/>
    </source>
</evidence>
<dbReference type="PANTHER" id="PTHR33337">
    <property type="entry name" value="GFA DOMAIN-CONTAINING PROTEIN"/>
    <property type="match status" value="1"/>
</dbReference>
<dbReference type="RefSeq" id="XP_047759954.1">
    <property type="nucleotide sequence ID" value="XM_047907565.1"/>
</dbReference>